<reference evidence="11" key="1">
    <citation type="journal article" date="2020" name="Stud. Mycol.">
        <title>101 Dothideomycetes genomes: a test case for predicting lifestyles and emergence of pathogens.</title>
        <authorList>
            <person name="Haridas S."/>
            <person name="Albert R."/>
            <person name="Binder M."/>
            <person name="Bloem J."/>
            <person name="Labutti K."/>
            <person name="Salamov A."/>
            <person name="Andreopoulos B."/>
            <person name="Baker S."/>
            <person name="Barry K."/>
            <person name="Bills G."/>
            <person name="Bluhm B."/>
            <person name="Cannon C."/>
            <person name="Castanera R."/>
            <person name="Culley D."/>
            <person name="Daum C."/>
            <person name="Ezra D."/>
            <person name="Gonzalez J."/>
            <person name="Henrissat B."/>
            <person name="Kuo A."/>
            <person name="Liang C."/>
            <person name="Lipzen A."/>
            <person name="Lutzoni F."/>
            <person name="Magnuson J."/>
            <person name="Mondo S."/>
            <person name="Nolan M."/>
            <person name="Ohm R."/>
            <person name="Pangilinan J."/>
            <person name="Park H.-J."/>
            <person name="Ramirez L."/>
            <person name="Alfaro M."/>
            <person name="Sun H."/>
            <person name="Tritt A."/>
            <person name="Yoshinaga Y."/>
            <person name="Zwiers L.-H."/>
            <person name="Turgeon B."/>
            <person name="Goodwin S."/>
            <person name="Spatafora J."/>
            <person name="Crous P."/>
            <person name="Grigoriev I."/>
        </authorList>
    </citation>
    <scope>NUCLEOTIDE SEQUENCE</scope>
    <source>
        <strain evidence="11">ATCC 36951</strain>
    </source>
</reference>
<evidence type="ECO:0000256" key="3">
    <source>
        <dbReference type="ARBA" id="ARBA00006046"/>
    </source>
</evidence>
<dbReference type="Proteomes" id="UP000799537">
    <property type="component" value="Unassembled WGS sequence"/>
</dbReference>
<dbReference type="InterPro" id="IPR014105">
    <property type="entry name" value="Carotenoid/retinoid_OxRdtase"/>
</dbReference>
<organism evidence="11 12">
    <name type="scientific">Zasmidium cellare ATCC 36951</name>
    <dbReference type="NCBI Taxonomy" id="1080233"/>
    <lineage>
        <taxon>Eukaryota</taxon>
        <taxon>Fungi</taxon>
        <taxon>Dikarya</taxon>
        <taxon>Ascomycota</taxon>
        <taxon>Pezizomycotina</taxon>
        <taxon>Dothideomycetes</taxon>
        <taxon>Dothideomycetidae</taxon>
        <taxon>Mycosphaerellales</taxon>
        <taxon>Mycosphaerellaceae</taxon>
        <taxon>Zasmidium</taxon>
    </lineage>
</organism>
<dbReference type="GO" id="GO:0016166">
    <property type="term" value="F:phytoene dehydrogenase activity"/>
    <property type="evidence" value="ECO:0007669"/>
    <property type="project" value="UniProtKB-ARBA"/>
</dbReference>
<proteinExistence type="inferred from homology"/>
<keyword evidence="6 8" id="KW-0560">Oxidoreductase</keyword>
<dbReference type="InterPro" id="IPR002937">
    <property type="entry name" value="Amino_oxidase"/>
</dbReference>
<accession>A0A6A6CSY0</accession>
<dbReference type="PANTHER" id="PTHR43734">
    <property type="entry name" value="PHYTOENE DESATURASE"/>
    <property type="match status" value="1"/>
</dbReference>
<dbReference type="PANTHER" id="PTHR43734:SF1">
    <property type="entry name" value="PHYTOENE DESATURASE"/>
    <property type="match status" value="1"/>
</dbReference>
<dbReference type="OrthoDB" id="7777654at2759"/>
<comment type="similarity">
    <text evidence="3 8">Belongs to the carotenoid/retinoid oxidoreductase family.</text>
</comment>
<feature type="domain" description="Amine oxidase" evidence="10">
    <location>
        <begin position="5"/>
        <end position="370"/>
    </location>
</feature>
<evidence type="ECO:0000256" key="2">
    <source>
        <dbReference type="ARBA" id="ARBA00004829"/>
    </source>
</evidence>
<feature type="compositionally biased region" description="Pro residues" evidence="9">
    <location>
        <begin position="397"/>
        <end position="406"/>
    </location>
</feature>
<evidence type="ECO:0000256" key="9">
    <source>
        <dbReference type="SAM" id="MobiDB-lite"/>
    </source>
</evidence>
<dbReference type="SUPFAM" id="SSF51905">
    <property type="entry name" value="FAD/NAD(P)-binding domain"/>
    <property type="match status" value="1"/>
</dbReference>
<dbReference type="InterPro" id="IPR036188">
    <property type="entry name" value="FAD/NAD-bd_sf"/>
</dbReference>
<evidence type="ECO:0000313" key="11">
    <source>
        <dbReference type="EMBL" id="KAF2170357.1"/>
    </source>
</evidence>
<dbReference type="InterPro" id="IPR008150">
    <property type="entry name" value="Phytoene_DH_bac_CS"/>
</dbReference>
<keyword evidence="5 8" id="KW-0125">Carotenoid biosynthesis</keyword>
<evidence type="ECO:0000256" key="8">
    <source>
        <dbReference type="RuleBase" id="RU362075"/>
    </source>
</evidence>
<dbReference type="Pfam" id="PF01593">
    <property type="entry name" value="Amino_oxidase"/>
    <property type="match status" value="1"/>
</dbReference>
<dbReference type="Gene3D" id="3.50.50.60">
    <property type="entry name" value="FAD/NAD(P)-binding domain"/>
    <property type="match status" value="2"/>
</dbReference>
<evidence type="ECO:0000256" key="1">
    <source>
        <dbReference type="ARBA" id="ARBA00001911"/>
    </source>
</evidence>
<dbReference type="GO" id="GO:0016117">
    <property type="term" value="P:carotenoid biosynthetic process"/>
    <property type="evidence" value="ECO:0007669"/>
    <property type="project" value="UniProtKB-KW"/>
</dbReference>
<comment type="cofactor">
    <cofactor evidence="1">
        <name>NAD(+)</name>
        <dbReference type="ChEBI" id="CHEBI:57540"/>
    </cofactor>
</comment>
<dbReference type="RefSeq" id="XP_033671246.1">
    <property type="nucleotide sequence ID" value="XM_033810469.1"/>
</dbReference>
<evidence type="ECO:0000256" key="6">
    <source>
        <dbReference type="ARBA" id="ARBA00023002"/>
    </source>
</evidence>
<comment type="pathway">
    <text evidence="2 8">Carotenoid biosynthesis.</text>
</comment>
<dbReference type="FunFam" id="3.50.50.60:FF:000171">
    <property type="entry name" value="zeta-carotene-forming phytoene desaturase"/>
    <property type="match status" value="1"/>
</dbReference>
<dbReference type="PROSITE" id="PS00982">
    <property type="entry name" value="PHYTOENE_DH"/>
    <property type="match status" value="1"/>
</dbReference>
<dbReference type="NCBIfam" id="TIGR02734">
    <property type="entry name" value="crtI_fam"/>
    <property type="match status" value="1"/>
</dbReference>
<dbReference type="AlphaFoldDB" id="A0A6A6CSY0"/>
<evidence type="ECO:0000256" key="5">
    <source>
        <dbReference type="ARBA" id="ARBA00022746"/>
    </source>
</evidence>
<name>A0A6A6CSY0_ZASCE</name>
<feature type="region of interest" description="Disordered" evidence="9">
    <location>
        <begin position="374"/>
        <end position="410"/>
    </location>
</feature>
<gene>
    <name evidence="11" type="ORF">M409DRAFT_35906</name>
</gene>
<feature type="non-terminal residue" evidence="11">
    <location>
        <position position="1"/>
    </location>
</feature>
<evidence type="ECO:0000313" key="12">
    <source>
        <dbReference type="Proteomes" id="UP000799537"/>
    </source>
</evidence>
<feature type="compositionally biased region" description="Low complexity" evidence="9">
    <location>
        <begin position="377"/>
        <end position="388"/>
    </location>
</feature>
<protein>
    <recommendedName>
        <fullName evidence="4">Phytoene desaturase</fullName>
    </recommendedName>
    <alternativeName>
        <fullName evidence="7">Phytoene desaturase (3,4-didehydrolycopene-forming)</fullName>
    </alternativeName>
</protein>
<dbReference type="EMBL" id="ML993585">
    <property type="protein sequence ID" value="KAF2170357.1"/>
    <property type="molecule type" value="Genomic_DNA"/>
</dbReference>
<keyword evidence="12" id="KW-1185">Reference proteome</keyword>
<evidence type="ECO:0000256" key="7">
    <source>
        <dbReference type="ARBA" id="ARBA00034551"/>
    </source>
</evidence>
<sequence>GAGAGGVSTAARLAKAGFKVTVLEKNSFTGGRCSLLHASGHRFDQGPSLLLLPRLFHQTFADLDTTLEDEGVKLIKCEPNYNIWFGDGGKFRLSTDLAVMKHEVEKWEGKEGYARYLEFLGESHKHYELSVEHVLLKNFTGLQSMLRLDFLRHLLDLHPFESIWSRASRYFWTERLRRVFTFGSMYMGMSPFDAPGTYSLLQYTELAEGIWYPVGGFHRVVEALVGVGERLGVEYRLRTAVKRIVLEGDGRRAVGVEIEGGEVLKADVVVNNSDLVYAYNELLPRESYAESLEERPGSCSSISFYWGLKEKVPQLEAHNIFLAEEYKESFDAIFKKHLIPDEPSFYVNVPSRVDPTAAPERKDTLVVLVPVGHLTHNTSSPNTPSTSNGSIKSSSPPDQPGLPPTPTQDWPTMIALARKTILTTIATRTGTDLTPLILTERTNDPTTWHHTFNLPQGSILGLSHSFFNVLCFRPSTRARRAGPLDAYIKDLGGLYMVGASAHPGTGVPIVLAGGRLVAEQVCGDLGVRVPWGEKGRGRAVEEGERGTLDRVEKPGWGDLRGLVVVLMLVLMYLRS</sequence>
<dbReference type="GeneID" id="54563741"/>
<evidence type="ECO:0000256" key="4">
    <source>
        <dbReference type="ARBA" id="ARBA00013293"/>
    </source>
</evidence>
<evidence type="ECO:0000259" key="10">
    <source>
        <dbReference type="Pfam" id="PF01593"/>
    </source>
</evidence>